<sequence length="139" mass="15392">MTWMDPSIHPSTPSHPVQLTCVSVCVSLSSIVCPVQPSHTSDTHIRQASDASIHRQSVSQPAPLATPPLLGLRLSLDLDEDRDRDTDPLRPGRSRRISFSLSTSSPPRLLCRPALSERSRTARRLNNGLRLRLRDSLRG</sequence>
<evidence type="ECO:0000256" key="1">
    <source>
        <dbReference type="SAM" id="MobiDB-lite"/>
    </source>
</evidence>
<feature type="compositionally biased region" description="Low complexity" evidence="1">
    <location>
        <begin position="61"/>
        <end position="75"/>
    </location>
</feature>
<organism evidence="2">
    <name type="scientific">Vitrella brassicaformis</name>
    <dbReference type="NCBI Taxonomy" id="1169539"/>
    <lineage>
        <taxon>Eukaryota</taxon>
        <taxon>Sar</taxon>
        <taxon>Alveolata</taxon>
        <taxon>Colpodellida</taxon>
        <taxon>Vitrellaceae</taxon>
        <taxon>Vitrella</taxon>
    </lineage>
</organism>
<name>A0A7S1PDN9_9ALVE</name>
<accession>A0A7S1PDN9</accession>
<evidence type="ECO:0000313" key="2">
    <source>
        <dbReference type="EMBL" id="CAD9071854.1"/>
    </source>
</evidence>
<dbReference type="AlphaFoldDB" id="A0A7S1PDN9"/>
<reference evidence="2" key="1">
    <citation type="submission" date="2021-01" db="EMBL/GenBank/DDBJ databases">
        <authorList>
            <person name="Corre E."/>
            <person name="Pelletier E."/>
            <person name="Niang G."/>
            <person name="Scheremetjew M."/>
            <person name="Finn R."/>
            <person name="Kale V."/>
            <person name="Holt S."/>
            <person name="Cochrane G."/>
            <person name="Meng A."/>
            <person name="Brown T."/>
            <person name="Cohen L."/>
        </authorList>
    </citation>
    <scope>NUCLEOTIDE SEQUENCE</scope>
    <source>
        <strain evidence="2">CCMP3346</strain>
    </source>
</reference>
<feature type="region of interest" description="Disordered" evidence="1">
    <location>
        <begin position="37"/>
        <end position="105"/>
    </location>
</feature>
<protein>
    <submittedName>
        <fullName evidence="2">Uncharacterized protein</fullName>
    </submittedName>
</protein>
<feature type="compositionally biased region" description="Basic and acidic residues" evidence="1">
    <location>
        <begin position="81"/>
        <end position="90"/>
    </location>
</feature>
<gene>
    <name evidence="2" type="ORF">VBRA1451_LOCUS26937</name>
</gene>
<proteinExistence type="predicted"/>
<dbReference type="EMBL" id="HBGB01045750">
    <property type="protein sequence ID" value="CAD9071854.1"/>
    <property type="molecule type" value="Transcribed_RNA"/>
</dbReference>